<reference evidence="7" key="1">
    <citation type="submission" date="2016-01" db="EMBL/GenBank/DDBJ databases">
        <authorList>
            <person name="Peeters C."/>
        </authorList>
    </citation>
    <scope>NUCLEOTIDE SEQUENCE</scope>
    <source>
        <strain evidence="7">LMG 29321</strain>
    </source>
</reference>
<accession>A0A158A1E9</accession>
<evidence type="ECO:0000313" key="8">
    <source>
        <dbReference type="Proteomes" id="UP000071859"/>
    </source>
</evidence>
<organism evidence="7 8">
    <name type="scientific">Caballeronia calidae</name>
    <dbReference type="NCBI Taxonomy" id="1777139"/>
    <lineage>
        <taxon>Bacteria</taxon>
        <taxon>Pseudomonadati</taxon>
        <taxon>Pseudomonadota</taxon>
        <taxon>Betaproteobacteria</taxon>
        <taxon>Burkholderiales</taxon>
        <taxon>Burkholderiaceae</taxon>
        <taxon>Caballeronia</taxon>
    </lineage>
</organism>
<dbReference type="GO" id="GO:0015226">
    <property type="term" value="F:carnitine transmembrane transporter activity"/>
    <property type="evidence" value="ECO:0007669"/>
    <property type="project" value="TreeGrafter"/>
</dbReference>
<keyword evidence="3" id="KW-1003">Cell membrane</keyword>
<keyword evidence="4" id="KW-0472">Membrane</keyword>
<evidence type="ECO:0000256" key="2">
    <source>
        <dbReference type="ARBA" id="ARBA00022448"/>
    </source>
</evidence>
<proteinExistence type="predicted"/>
<dbReference type="Proteomes" id="UP000071859">
    <property type="component" value="Unassembled WGS sequence"/>
</dbReference>
<evidence type="ECO:0000256" key="1">
    <source>
        <dbReference type="ARBA" id="ARBA00004236"/>
    </source>
</evidence>
<evidence type="ECO:0000256" key="5">
    <source>
        <dbReference type="SAM" id="SignalP"/>
    </source>
</evidence>
<evidence type="ECO:0000313" key="7">
    <source>
        <dbReference type="EMBL" id="SAK51539.1"/>
    </source>
</evidence>
<keyword evidence="5" id="KW-0732">Signal</keyword>
<feature type="chain" id="PRO_5007619965" evidence="5">
    <location>
        <begin position="26"/>
        <end position="287"/>
    </location>
</feature>
<evidence type="ECO:0000259" key="6">
    <source>
        <dbReference type="Pfam" id="PF04069"/>
    </source>
</evidence>
<dbReference type="GO" id="GO:0015871">
    <property type="term" value="P:choline transport"/>
    <property type="evidence" value="ECO:0007669"/>
    <property type="project" value="TreeGrafter"/>
</dbReference>
<comment type="subcellular location">
    <subcellularLocation>
        <location evidence="1">Cell membrane</location>
    </subcellularLocation>
</comment>
<dbReference type="EMBL" id="FCOX02000004">
    <property type="protein sequence ID" value="SAK51539.1"/>
    <property type="molecule type" value="Genomic_DNA"/>
</dbReference>
<gene>
    <name evidence="7" type="ORF">AWB78_01131</name>
</gene>
<evidence type="ECO:0000256" key="3">
    <source>
        <dbReference type="ARBA" id="ARBA00022475"/>
    </source>
</evidence>
<evidence type="ECO:0000256" key="4">
    <source>
        <dbReference type="ARBA" id="ARBA00023136"/>
    </source>
</evidence>
<dbReference type="GO" id="GO:0043190">
    <property type="term" value="C:ATP-binding cassette (ABC) transporter complex"/>
    <property type="evidence" value="ECO:0007669"/>
    <property type="project" value="InterPro"/>
</dbReference>
<protein>
    <submittedName>
        <fullName evidence="7">Substrate-binding region of ABC-type glycine betaine transport system</fullName>
    </submittedName>
</protein>
<dbReference type="AlphaFoldDB" id="A0A158A1E9"/>
<dbReference type="OrthoDB" id="9787902at2"/>
<dbReference type="CDD" id="cd13639">
    <property type="entry name" value="PBP2_OpuAC_like"/>
    <property type="match status" value="1"/>
</dbReference>
<feature type="domain" description="ABC-type glycine betaine transport system substrate-binding" evidence="6">
    <location>
        <begin position="29"/>
        <end position="276"/>
    </location>
</feature>
<dbReference type="PANTHER" id="PTHR47737:SF1">
    <property type="entry name" value="GLYCINE BETAINE_PROLINE BETAINE TRANSPORT SYSTEM PERMEASE PROTEIN PROW"/>
    <property type="match status" value="1"/>
</dbReference>
<dbReference type="Gene3D" id="3.10.105.10">
    <property type="entry name" value="Dipeptide-binding Protein, Domain 3"/>
    <property type="match status" value="2"/>
</dbReference>
<sequence>MTRFSGWFKWLLPVVFLVSGAIARADEEPITIGVNNWAENIAVANMWKLLLDEKGIKVRLQNADKALIYNSVAQGKIDLTFEVWLPSGDKPAFDKVKDRVVQIGPWFKEANLGLVVPDYVAVDSIDQLNASKSVMATSGRPKIVGIDSGSSLMQLTEKAKTTYQLDYDVQSSSESAMVLSLERAIQRKEPIVVTLWKPHWIWSKYKLKYLKDPKGAYGSTDSIYGIETQAFKKQHPDVGRWLQQWKMDDDSLGSLMSEIIKQGVSNPEKGAKAWIDANRPLVQQWTK</sequence>
<dbReference type="InterPro" id="IPR007210">
    <property type="entry name" value="ABC_Gly_betaine_transp_sub-bd"/>
</dbReference>
<dbReference type="RefSeq" id="WP_062603057.1">
    <property type="nucleotide sequence ID" value="NZ_FCOX02000004.1"/>
</dbReference>
<feature type="signal peptide" evidence="5">
    <location>
        <begin position="1"/>
        <end position="25"/>
    </location>
</feature>
<comment type="caution">
    <text evidence="7">The sequence shown here is derived from an EMBL/GenBank/DDBJ whole genome shotgun (WGS) entry which is preliminary data.</text>
</comment>
<dbReference type="GO" id="GO:0005275">
    <property type="term" value="F:amine transmembrane transporter activity"/>
    <property type="evidence" value="ECO:0007669"/>
    <property type="project" value="TreeGrafter"/>
</dbReference>
<dbReference type="Gene3D" id="3.40.190.100">
    <property type="entry name" value="Glycine betaine-binding periplasmic protein, domain 2"/>
    <property type="match status" value="2"/>
</dbReference>
<dbReference type="Pfam" id="PF04069">
    <property type="entry name" value="OpuAC"/>
    <property type="match status" value="1"/>
</dbReference>
<keyword evidence="8" id="KW-1185">Reference proteome</keyword>
<dbReference type="GO" id="GO:0031460">
    <property type="term" value="P:glycine betaine transport"/>
    <property type="evidence" value="ECO:0007669"/>
    <property type="project" value="TreeGrafter"/>
</dbReference>
<keyword evidence="2" id="KW-0813">Transport</keyword>
<name>A0A158A1E9_9BURK</name>
<dbReference type="PANTHER" id="PTHR47737">
    <property type="entry name" value="GLYCINE BETAINE/PROLINE BETAINE TRANSPORT SYSTEM PERMEASE PROTEIN PROW"/>
    <property type="match status" value="1"/>
</dbReference>
<dbReference type="SUPFAM" id="SSF53850">
    <property type="entry name" value="Periplasmic binding protein-like II"/>
    <property type="match status" value="1"/>
</dbReference>